<proteinExistence type="predicted"/>
<dbReference type="Proteomes" id="UP000053676">
    <property type="component" value="Unassembled WGS sequence"/>
</dbReference>
<sequence length="59" mass="6853">MWDPVKIFLKIKKIFLRRAFRIRSKTLIVWHSSRVGLYEIATVTEVGQHLDSVLLQGSA</sequence>
<keyword evidence="2" id="KW-1185">Reference proteome</keyword>
<reference evidence="2" key="1">
    <citation type="journal article" date="2014" name="Nat. Genet.">
        <title>Genome of the human hookworm Necator americanus.</title>
        <authorList>
            <person name="Tang Y.T."/>
            <person name="Gao X."/>
            <person name="Rosa B.A."/>
            <person name="Abubucker S."/>
            <person name="Hallsworth-Pepin K."/>
            <person name="Martin J."/>
            <person name="Tyagi R."/>
            <person name="Heizer E."/>
            <person name="Zhang X."/>
            <person name="Bhonagiri-Palsikar V."/>
            <person name="Minx P."/>
            <person name="Warren W.C."/>
            <person name="Wang Q."/>
            <person name="Zhan B."/>
            <person name="Hotez P.J."/>
            <person name="Sternberg P.W."/>
            <person name="Dougall A."/>
            <person name="Gaze S.T."/>
            <person name="Mulvenna J."/>
            <person name="Sotillo J."/>
            <person name="Ranganathan S."/>
            <person name="Rabelo E.M."/>
            <person name="Wilson R.K."/>
            <person name="Felgner P.L."/>
            <person name="Bethony J."/>
            <person name="Hawdon J.M."/>
            <person name="Gasser R.B."/>
            <person name="Loukas A."/>
            <person name="Mitreva M."/>
        </authorList>
    </citation>
    <scope>NUCLEOTIDE SEQUENCE [LARGE SCALE GENOMIC DNA]</scope>
</reference>
<dbReference type="EMBL" id="KI669207">
    <property type="protein sequence ID" value="ETN68750.1"/>
    <property type="molecule type" value="Genomic_DNA"/>
</dbReference>
<evidence type="ECO:0000313" key="1">
    <source>
        <dbReference type="EMBL" id="ETN68750.1"/>
    </source>
</evidence>
<dbReference type="AlphaFoldDB" id="W2SGP6"/>
<evidence type="ECO:0000313" key="2">
    <source>
        <dbReference type="Proteomes" id="UP000053676"/>
    </source>
</evidence>
<gene>
    <name evidence="1" type="ORF">NECAME_05474</name>
</gene>
<protein>
    <submittedName>
        <fullName evidence="1">Uncharacterized protein</fullName>
    </submittedName>
</protein>
<accession>W2SGP6</accession>
<dbReference type="KEGG" id="nai:NECAME_05474"/>
<name>W2SGP6_NECAM</name>
<organism evidence="1 2">
    <name type="scientific">Necator americanus</name>
    <name type="common">Human hookworm</name>
    <dbReference type="NCBI Taxonomy" id="51031"/>
    <lineage>
        <taxon>Eukaryota</taxon>
        <taxon>Metazoa</taxon>
        <taxon>Ecdysozoa</taxon>
        <taxon>Nematoda</taxon>
        <taxon>Chromadorea</taxon>
        <taxon>Rhabditida</taxon>
        <taxon>Rhabditina</taxon>
        <taxon>Rhabditomorpha</taxon>
        <taxon>Strongyloidea</taxon>
        <taxon>Ancylostomatidae</taxon>
        <taxon>Bunostominae</taxon>
        <taxon>Necator</taxon>
    </lineage>
</organism>